<proteinExistence type="predicted"/>
<dbReference type="GO" id="GO:0006777">
    <property type="term" value="P:Mo-molybdopterin cofactor biosynthetic process"/>
    <property type="evidence" value="ECO:0007669"/>
    <property type="project" value="InterPro"/>
</dbReference>
<dbReference type="AlphaFoldDB" id="A0A0F9E9Y8"/>
<reference evidence="2" key="1">
    <citation type="journal article" date="2015" name="Nature">
        <title>Complex archaea that bridge the gap between prokaryotes and eukaryotes.</title>
        <authorList>
            <person name="Spang A."/>
            <person name="Saw J.H."/>
            <person name="Jorgensen S.L."/>
            <person name="Zaremba-Niedzwiedzka K."/>
            <person name="Martijn J."/>
            <person name="Lind A.E."/>
            <person name="van Eijk R."/>
            <person name="Schleper C."/>
            <person name="Guy L."/>
            <person name="Ettema T.J."/>
        </authorList>
    </citation>
    <scope>NUCLEOTIDE SEQUENCE</scope>
</reference>
<accession>A0A0F9E9Y8</accession>
<dbReference type="Pfam" id="PF03205">
    <property type="entry name" value="MobB"/>
    <property type="match status" value="1"/>
</dbReference>
<dbReference type="NCBIfam" id="TIGR00176">
    <property type="entry name" value="mobB"/>
    <property type="match status" value="1"/>
</dbReference>
<comment type="caution">
    <text evidence="2">The sequence shown here is derived from an EMBL/GenBank/DDBJ whole genome shotgun (WGS) entry which is preliminary data.</text>
</comment>
<gene>
    <name evidence="2" type="ORF">LCGC14_2392860</name>
</gene>
<organism evidence="2">
    <name type="scientific">marine sediment metagenome</name>
    <dbReference type="NCBI Taxonomy" id="412755"/>
    <lineage>
        <taxon>unclassified sequences</taxon>
        <taxon>metagenomes</taxon>
        <taxon>ecological metagenomes</taxon>
    </lineage>
</organism>
<feature type="domain" description="Molybdopterin-guanine dinucleotide biosynthesis protein B (MobB)" evidence="1">
    <location>
        <begin position="5"/>
        <end position="134"/>
    </location>
</feature>
<dbReference type="InterPro" id="IPR027417">
    <property type="entry name" value="P-loop_NTPase"/>
</dbReference>
<dbReference type="CDD" id="cd03116">
    <property type="entry name" value="MobB"/>
    <property type="match status" value="1"/>
</dbReference>
<dbReference type="Gene3D" id="3.40.50.300">
    <property type="entry name" value="P-loop containing nucleotide triphosphate hydrolases"/>
    <property type="match status" value="1"/>
</dbReference>
<sequence length="167" mass="18774">MKVPIISIVGKSNSGKTVLVEKLIKELKKRGYRIGIIKHAHHGFNLDKKGKDSWRHKEAGADTVVVVSPGMLTMVKDHEDESIDAHKKYFMDMDLVITEGFKRERKPKIEILRAARNSKPLCGDDDSLIALVTDTDTTLDVPTFGLEDIEALANLIEERYLSTETEN</sequence>
<evidence type="ECO:0000313" key="2">
    <source>
        <dbReference type="EMBL" id="KKL26681.1"/>
    </source>
</evidence>
<dbReference type="InterPro" id="IPR004435">
    <property type="entry name" value="MobB_dom"/>
</dbReference>
<dbReference type="GO" id="GO:0005525">
    <property type="term" value="F:GTP binding"/>
    <property type="evidence" value="ECO:0007669"/>
    <property type="project" value="InterPro"/>
</dbReference>
<dbReference type="PANTHER" id="PTHR40072">
    <property type="entry name" value="MOLYBDOPTERIN-GUANINE DINUCLEOTIDE BIOSYNTHESIS ADAPTER PROTEIN-RELATED"/>
    <property type="match status" value="1"/>
</dbReference>
<dbReference type="EMBL" id="LAZR01035748">
    <property type="protein sequence ID" value="KKL26681.1"/>
    <property type="molecule type" value="Genomic_DNA"/>
</dbReference>
<evidence type="ECO:0000259" key="1">
    <source>
        <dbReference type="Pfam" id="PF03205"/>
    </source>
</evidence>
<dbReference type="InterPro" id="IPR052539">
    <property type="entry name" value="MGD_biosynthesis_adapter"/>
</dbReference>
<dbReference type="SUPFAM" id="SSF52540">
    <property type="entry name" value="P-loop containing nucleoside triphosphate hydrolases"/>
    <property type="match status" value="1"/>
</dbReference>
<name>A0A0F9E9Y8_9ZZZZ</name>
<protein>
    <recommendedName>
        <fullName evidence="1">Molybdopterin-guanine dinucleotide biosynthesis protein B (MobB) domain-containing protein</fullName>
    </recommendedName>
</protein>
<dbReference type="PANTHER" id="PTHR40072:SF1">
    <property type="entry name" value="MOLYBDOPTERIN-GUANINE DINUCLEOTIDE BIOSYNTHESIS ADAPTER PROTEIN"/>
    <property type="match status" value="1"/>
</dbReference>